<evidence type="ECO:0000256" key="2">
    <source>
        <dbReference type="ARBA" id="ARBA00008520"/>
    </source>
</evidence>
<accession>A0ABW5DUR7</accession>
<dbReference type="RefSeq" id="WP_379877684.1">
    <property type="nucleotide sequence ID" value="NZ_JBHUIP010000013.1"/>
</dbReference>
<evidence type="ECO:0000256" key="4">
    <source>
        <dbReference type="ARBA" id="ARBA00022729"/>
    </source>
</evidence>
<evidence type="ECO:0000256" key="1">
    <source>
        <dbReference type="ARBA" id="ARBA00004418"/>
    </source>
</evidence>
<dbReference type="Pfam" id="PF01547">
    <property type="entry name" value="SBP_bac_1"/>
    <property type="match status" value="1"/>
</dbReference>
<dbReference type="InterPro" id="IPR006059">
    <property type="entry name" value="SBP"/>
</dbReference>
<protein>
    <submittedName>
        <fullName evidence="6">ABC transporter substrate-binding protein</fullName>
    </submittedName>
</protein>
<proteinExistence type="inferred from homology"/>
<keyword evidence="3" id="KW-0813">Transport</keyword>
<evidence type="ECO:0000313" key="7">
    <source>
        <dbReference type="Proteomes" id="UP001597295"/>
    </source>
</evidence>
<comment type="caution">
    <text evidence="6">The sequence shown here is derived from an EMBL/GenBank/DDBJ whole genome shotgun (WGS) entry which is preliminary data.</text>
</comment>
<keyword evidence="7" id="KW-1185">Reference proteome</keyword>
<evidence type="ECO:0000313" key="6">
    <source>
        <dbReference type="EMBL" id="MFD2264590.1"/>
    </source>
</evidence>
<dbReference type="Proteomes" id="UP001597295">
    <property type="component" value="Unassembled WGS sequence"/>
</dbReference>
<organism evidence="6 7">
    <name type="scientific">Lacibacterium aquatile</name>
    <dbReference type="NCBI Taxonomy" id="1168082"/>
    <lineage>
        <taxon>Bacteria</taxon>
        <taxon>Pseudomonadati</taxon>
        <taxon>Pseudomonadota</taxon>
        <taxon>Alphaproteobacteria</taxon>
        <taxon>Rhodospirillales</taxon>
        <taxon>Rhodospirillaceae</taxon>
    </lineage>
</organism>
<dbReference type="CDD" id="cd14750">
    <property type="entry name" value="PBP2_TMBP"/>
    <property type="match status" value="1"/>
</dbReference>
<keyword evidence="4 5" id="KW-0732">Signal</keyword>
<comment type="subcellular location">
    <subcellularLocation>
        <location evidence="1">Periplasm</location>
    </subcellularLocation>
</comment>
<feature type="signal peptide" evidence="5">
    <location>
        <begin position="1"/>
        <end position="25"/>
    </location>
</feature>
<dbReference type="Gene3D" id="3.40.190.10">
    <property type="entry name" value="Periplasmic binding protein-like II"/>
    <property type="match status" value="2"/>
</dbReference>
<gene>
    <name evidence="6" type="ORF">ACFSM5_16920</name>
</gene>
<name>A0ABW5DUR7_9PROT</name>
<dbReference type="PANTHER" id="PTHR43649">
    <property type="entry name" value="ARABINOSE-BINDING PROTEIN-RELATED"/>
    <property type="match status" value="1"/>
</dbReference>
<comment type="similarity">
    <text evidence="2">Belongs to the bacterial solute-binding protein 1 family.</text>
</comment>
<feature type="chain" id="PRO_5045497957" evidence="5">
    <location>
        <begin position="26"/>
        <end position="418"/>
    </location>
</feature>
<reference evidence="7" key="1">
    <citation type="journal article" date="2019" name="Int. J. Syst. Evol. Microbiol.">
        <title>The Global Catalogue of Microorganisms (GCM) 10K type strain sequencing project: providing services to taxonomists for standard genome sequencing and annotation.</title>
        <authorList>
            <consortium name="The Broad Institute Genomics Platform"/>
            <consortium name="The Broad Institute Genome Sequencing Center for Infectious Disease"/>
            <person name="Wu L."/>
            <person name="Ma J."/>
        </authorList>
    </citation>
    <scope>NUCLEOTIDE SEQUENCE [LARGE SCALE GENOMIC DNA]</scope>
    <source>
        <strain evidence="7">CGMCC 1.19062</strain>
    </source>
</reference>
<evidence type="ECO:0000256" key="3">
    <source>
        <dbReference type="ARBA" id="ARBA00022448"/>
    </source>
</evidence>
<sequence>MRNKLTSLLLAAGAASALICGTASAQALKVFVGGQQRPDVMKQLFDIYERETGQKVELEVGGTTSEAQQQYLTTVLSSKDASLDVFLIDIVRPAQYAAAGWAEPLDPYIGANKAELLKRYLPAYAEANNVNGKLVAMPAFADAMFLYYRKDLLEKHGVQPPKTWDEMVAAAQKITGAEGNPNLQGFSYQGAKIEGATCTFMIPFWGKGAELLNNGKPSVNNTAGKEAFQFLLDLKDKSKVSKSAIAEVTTEGTRLDFQAGNVVFAQLWGYGWNRFQADDSSVKGKVGVVPLPSFAGGKPVTCVGGWQWAVSSFSKNKEKAANFVMWMSGPRVMKELALRASNLPAIPEVYKDPEVLKSIPWFEQALPVVQTARARPVSPRYTEVSETIQSNVNAVLAGVKTPDAALSEIDSRLARIYR</sequence>
<dbReference type="SUPFAM" id="SSF53850">
    <property type="entry name" value="Periplasmic binding protein-like II"/>
    <property type="match status" value="1"/>
</dbReference>
<evidence type="ECO:0000256" key="5">
    <source>
        <dbReference type="SAM" id="SignalP"/>
    </source>
</evidence>
<dbReference type="EMBL" id="JBHUIP010000013">
    <property type="protein sequence ID" value="MFD2264590.1"/>
    <property type="molecule type" value="Genomic_DNA"/>
</dbReference>
<dbReference type="InterPro" id="IPR050490">
    <property type="entry name" value="Bact_solute-bd_prot1"/>
</dbReference>
<dbReference type="PANTHER" id="PTHR43649:SF34">
    <property type="entry name" value="ABC TRANSPORTER PERIPLASMIC-BINDING PROTEIN YCJN-RELATED"/>
    <property type="match status" value="1"/>
</dbReference>